<evidence type="ECO:0000256" key="1">
    <source>
        <dbReference type="SAM" id="Phobius"/>
    </source>
</evidence>
<proteinExistence type="predicted"/>
<dbReference type="Proteomes" id="UP000229098">
    <property type="component" value="Unassembled WGS sequence"/>
</dbReference>
<comment type="caution">
    <text evidence="2">The sequence shown here is derived from an EMBL/GenBank/DDBJ whole genome shotgun (WGS) entry which is preliminary data.</text>
</comment>
<organism evidence="2 3">
    <name type="scientific">Candidatus Ryanbacteria bacterium CG10_big_fil_rev_8_21_14_0_10_43_42</name>
    <dbReference type="NCBI Taxonomy" id="1974864"/>
    <lineage>
        <taxon>Bacteria</taxon>
        <taxon>Candidatus Ryaniibacteriota</taxon>
    </lineage>
</organism>
<accession>A0A2M8KVX2</accession>
<sequence>MNSRWLGLLGFLSFLAIPGIIIGEWAYAVWLLWALWFTYFFKKPEEKDGI</sequence>
<reference evidence="3" key="1">
    <citation type="submission" date="2017-09" db="EMBL/GenBank/DDBJ databases">
        <title>Depth-based differentiation of microbial function through sediment-hosted aquifers and enrichment of novel symbionts in the deep terrestrial subsurface.</title>
        <authorList>
            <person name="Probst A.J."/>
            <person name="Ladd B."/>
            <person name="Jarett J.K."/>
            <person name="Geller-Mcgrath D.E."/>
            <person name="Sieber C.M.K."/>
            <person name="Emerson J.B."/>
            <person name="Anantharaman K."/>
            <person name="Thomas B.C."/>
            <person name="Malmstrom R."/>
            <person name="Stieglmeier M."/>
            <person name="Klingl A."/>
            <person name="Woyke T."/>
            <person name="Ryan C.M."/>
            <person name="Banfield J.F."/>
        </authorList>
    </citation>
    <scope>NUCLEOTIDE SEQUENCE [LARGE SCALE GENOMIC DNA]</scope>
</reference>
<evidence type="ECO:0000313" key="2">
    <source>
        <dbReference type="EMBL" id="PJE64049.1"/>
    </source>
</evidence>
<name>A0A2M8KVX2_9BACT</name>
<keyword evidence="1" id="KW-0812">Transmembrane</keyword>
<keyword evidence="1" id="KW-0472">Membrane</keyword>
<dbReference type="EMBL" id="PFEF01000010">
    <property type="protein sequence ID" value="PJE64049.1"/>
    <property type="molecule type" value="Genomic_DNA"/>
</dbReference>
<keyword evidence="1" id="KW-1133">Transmembrane helix</keyword>
<protein>
    <submittedName>
        <fullName evidence="2">Uncharacterized protein</fullName>
    </submittedName>
</protein>
<gene>
    <name evidence="2" type="ORF">COU90_04215</name>
</gene>
<dbReference type="AlphaFoldDB" id="A0A2M8KVX2"/>
<feature type="transmembrane region" description="Helical" evidence="1">
    <location>
        <begin position="6"/>
        <end position="37"/>
    </location>
</feature>
<evidence type="ECO:0000313" key="3">
    <source>
        <dbReference type="Proteomes" id="UP000229098"/>
    </source>
</evidence>